<evidence type="ECO:0000313" key="2">
    <source>
        <dbReference type="EMBL" id="GIH70344.1"/>
    </source>
</evidence>
<accession>A0A8J3RAG8</accession>
<evidence type="ECO:0000313" key="3">
    <source>
        <dbReference type="Proteomes" id="UP000610966"/>
    </source>
</evidence>
<dbReference type="RefSeq" id="WP_204016063.1">
    <property type="nucleotide sequence ID" value="NZ_BOOG01000021.1"/>
</dbReference>
<reference evidence="2" key="1">
    <citation type="submission" date="2021-01" db="EMBL/GenBank/DDBJ databases">
        <title>Whole genome shotgun sequence of Sphaerimonospora thailandensis NBRC 107569.</title>
        <authorList>
            <person name="Komaki H."/>
            <person name="Tamura T."/>
        </authorList>
    </citation>
    <scope>NUCLEOTIDE SEQUENCE</scope>
    <source>
        <strain evidence="2">NBRC 107569</strain>
    </source>
</reference>
<gene>
    <name evidence="2" type="ORF">Mth01_25970</name>
</gene>
<feature type="compositionally biased region" description="Low complexity" evidence="1">
    <location>
        <begin position="35"/>
        <end position="45"/>
    </location>
</feature>
<proteinExistence type="predicted"/>
<organism evidence="2 3">
    <name type="scientific">Sphaerimonospora thailandensis</name>
    <dbReference type="NCBI Taxonomy" id="795644"/>
    <lineage>
        <taxon>Bacteria</taxon>
        <taxon>Bacillati</taxon>
        <taxon>Actinomycetota</taxon>
        <taxon>Actinomycetes</taxon>
        <taxon>Streptosporangiales</taxon>
        <taxon>Streptosporangiaceae</taxon>
        <taxon>Sphaerimonospora</taxon>
    </lineage>
</organism>
<dbReference type="AlphaFoldDB" id="A0A8J3RAG8"/>
<name>A0A8J3RAG8_9ACTN</name>
<keyword evidence="3" id="KW-1185">Reference proteome</keyword>
<protein>
    <submittedName>
        <fullName evidence="2">Uncharacterized protein</fullName>
    </submittedName>
</protein>
<feature type="region of interest" description="Disordered" evidence="1">
    <location>
        <begin position="32"/>
        <end position="69"/>
    </location>
</feature>
<dbReference type="Proteomes" id="UP000610966">
    <property type="component" value="Unassembled WGS sequence"/>
</dbReference>
<sequence length="69" mass="7286">MPITRVQVRHKESGATAEISPAALRYFPDYELVEPDGAPAPAAPAGAPPEPARPSTAPRPRRAANADKE</sequence>
<evidence type="ECO:0000256" key="1">
    <source>
        <dbReference type="SAM" id="MobiDB-lite"/>
    </source>
</evidence>
<comment type="caution">
    <text evidence="2">The sequence shown here is derived from an EMBL/GenBank/DDBJ whole genome shotgun (WGS) entry which is preliminary data.</text>
</comment>
<dbReference type="EMBL" id="BOOG01000021">
    <property type="protein sequence ID" value="GIH70344.1"/>
    <property type="molecule type" value="Genomic_DNA"/>
</dbReference>